<organism evidence="5 6">
    <name type="scientific">Syncephalastrum racemosum</name>
    <name type="common">Filamentous fungus</name>
    <dbReference type="NCBI Taxonomy" id="13706"/>
    <lineage>
        <taxon>Eukaryota</taxon>
        <taxon>Fungi</taxon>
        <taxon>Fungi incertae sedis</taxon>
        <taxon>Mucoromycota</taxon>
        <taxon>Mucoromycotina</taxon>
        <taxon>Mucoromycetes</taxon>
        <taxon>Mucorales</taxon>
        <taxon>Syncephalastraceae</taxon>
        <taxon>Syncephalastrum</taxon>
    </lineage>
</organism>
<dbReference type="CDD" id="cd00029">
    <property type="entry name" value="C1"/>
    <property type="match status" value="1"/>
</dbReference>
<dbReference type="Pfam" id="PF00130">
    <property type="entry name" value="C1_1"/>
    <property type="match status" value="1"/>
</dbReference>
<evidence type="ECO:0000259" key="4">
    <source>
        <dbReference type="PROSITE" id="PS50081"/>
    </source>
</evidence>
<dbReference type="InterPro" id="IPR046349">
    <property type="entry name" value="C1-like_sf"/>
</dbReference>
<dbReference type="OrthoDB" id="6270916at2759"/>
<evidence type="ECO:0000256" key="2">
    <source>
        <dbReference type="ARBA" id="ARBA00022833"/>
    </source>
</evidence>
<proteinExistence type="predicted"/>
<dbReference type="SMART" id="SM00109">
    <property type="entry name" value="C1"/>
    <property type="match status" value="2"/>
</dbReference>
<dbReference type="GO" id="GO:0046872">
    <property type="term" value="F:metal ion binding"/>
    <property type="evidence" value="ECO:0007669"/>
    <property type="project" value="UniProtKB-KW"/>
</dbReference>
<feature type="region of interest" description="Disordered" evidence="3">
    <location>
        <begin position="441"/>
        <end position="463"/>
    </location>
</feature>
<keyword evidence="1" id="KW-0479">Metal-binding</keyword>
<evidence type="ECO:0000256" key="1">
    <source>
        <dbReference type="ARBA" id="ARBA00022723"/>
    </source>
</evidence>
<dbReference type="OMA" id="WRIFDES"/>
<feature type="compositionally biased region" description="Polar residues" evidence="3">
    <location>
        <begin position="28"/>
        <end position="41"/>
    </location>
</feature>
<accession>A0A1X2HHZ8</accession>
<feature type="region of interest" description="Disordered" evidence="3">
    <location>
        <begin position="748"/>
        <end position="767"/>
    </location>
</feature>
<feature type="domain" description="Phorbol-ester/DAG-type" evidence="4">
    <location>
        <begin position="608"/>
        <end position="658"/>
    </location>
</feature>
<dbReference type="EMBL" id="MCGN01000003">
    <property type="protein sequence ID" value="ORY98687.1"/>
    <property type="molecule type" value="Genomic_DNA"/>
</dbReference>
<dbReference type="SUPFAM" id="SSF57889">
    <property type="entry name" value="Cysteine-rich domain"/>
    <property type="match status" value="1"/>
</dbReference>
<keyword evidence="6" id="KW-1185">Reference proteome</keyword>
<evidence type="ECO:0000256" key="3">
    <source>
        <dbReference type="SAM" id="MobiDB-lite"/>
    </source>
</evidence>
<dbReference type="InterPro" id="IPR002219">
    <property type="entry name" value="PKC_DAG/PE"/>
</dbReference>
<gene>
    <name evidence="5" type="ORF">BCR43DRAFT_436798</name>
</gene>
<evidence type="ECO:0000313" key="6">
    <source>
        <dbReference type="Proteomes" id="UP000242180"/>
    </source>
</evidence>
<keyword evidence="2" id="KW-0862">Zinc</keyword>
<evidence type="ECO:0000313" key="5">
    <source>
        <dbReference type="EMBL" id="ORY98687.1"/>
    </source>
</evidence>
<comment type="caution">
    <text evidence="5">The sequence shown here is derived from an EMBL/GenBank/DDBJ whole genome shotgun (WGS) entry which is preliminary data.</text>
</comment>
<feature type="region of interest" description="Disordered" evidence="3">
    <location>
        <begin position="23"/>
        <end position="44"/>
    </location>
</feature>
<name>A0A1X2HHZ8_SYNRA</name>
<feature type="region of interest" description="Disordered" evidence="3">
    <location>
        <begin position="294"/>
        <end position="317"/>
    </location>
</feature>
<sequence>MASRVNNNATVIDVGSAPSAALDHQNEAENNGPTLTGNLHGQSPKVDEYRNMIRHILSKLHKRKRPPTALTHLAEQCSSIHVSTEFDNDDCIDLLVQLRTALIFGLKGGFTIDILTHGERGASPMLSYPNSPLASPLTFSQPPKNHEEPVTQTTFEKILASLNDLVLNDSRFKSANPKPTKPSYALQSLLVDIAFVLAEICFTTIQLCSLATIMLPAFDSFPEGSLQAKLLSFYIDTLIPKLKSAKPKVPSTGASFSFSQGKLHPNKRVQSPAINIQTPDQDNNSSQQRDGLTINTHLRVAPSPRSPRSPTSSRISATANHDVLQTRALFSPLLYFMIQYLDPYLSSNADIPEGLSYTIARKAHSIYSFHRGLKYIIQEKPDVYLDLLDVISYGSPETRFRACQILFTYYHVSTGHVVVAEALPILGYQEEIEALDRARHDQEFEQERQHRQRQQTDPTFLETMMGTNPPDSADEEAADVDQHVWYPHLFPEHNHNQADELVIQVQRLSTGVQAFNAVVHDDMNGAYCKECFKIVKGYGLRCYHCKCSVHYTCMANNDLDIMLYVKQGGIQKVVSPQFCHVVRHDRFDVECNPGLRMAHFPPWLDLRGHKFSLVNLYTLMLCASCRLPLWGICQQGYRCTTCNRFVHPECLAAAEREQGFNHALSTIQDCQPYKPLLEVDTKIELEALCRELRDFYGDLLTLDQNDLKERSYEEVSAILNVLLIQERILHCGISAGCLLIDADTDDPLHTSQPSSTASSGSARSPTPSVCPYIQQAIDACSQALQDHHPEKSTLFAEFYRSREFSGDDYLLSKEEYLSHMAGLMKTLSAANDTSSEGHPRESDTRGFLRVEPIPTRDLDDGDDMPHETLDKGTCLAWLNSHLRLRSHTVAEIILQQMRNIGLLERQNASPILTRADPSTPCLFVVPYAIDATPSVESLINAIESCLNDINITLNECGMLLLVRRCWPDPFISRYTTERLFYCVFNWIFQEDEKLSQLHAEYTANKSHLPGVKQNRWAQAAQAALLSRFKGTGQDRSRQSITFANAAGMSSGAGSVYVTTRGALRDRYIIRWMATMHEIDPVAYAHVLFDTIERIVEGKREECVVGNWIEPQDQKRATIQRFEEIAKEPADIRNLHKLCSAKTTVPKSSTTSTAIDPAHAFDVITALFAEGDYDSLTRGVRWLSLVMHAGTGVPSNSLAKLARLLVEAQASIQITAEFLKLVWFQTVNVLNVTTSRAIIIDVIGYLNETALDSLRAKNDIQDLSPERLASAQMLIRYSAALACFAYNCPLSNITELDIVPYFGDHVAQLS</sequence>
<dbReference type="Proteomes" id="UP000242180">
    <property type="component" value="Unassembled WGS sequence"/>
</dbReference>
<reference evidence="5 6" key="1">
    <citation type="submission" date="2016-07" db="EMBL/GenBank/DDBJ databases">
        <title>Pervasive Adenine N6-methylation of Active Genes in Fungi.</title>
        <authorList>
            <consortium name="DOE Joint Genome Institute"/>
            <person name="Mondo S.J."/>
            <person name="Dannebaum R.O."/>
            <person name="Kuo R.C."/>
            <person name="Labutti K."/>
            <person name="Haridas S."/>
            <person name="Kuo A."/>
            <person name="Salamov A."/>
            <person name="Ahrendt S.R."/>
            <person name="Lipzen A."/>
            <person name="Sullivan W."/>
            <person name="Andreopoulos W.B."/>
            <person name="Clum A."/>
            <person name="Lindquist E."/>
            <person name="Daum C."/>
            <person name="Ramamoorthy G.K."/>
            <person name="Gryganskyi A."/>
            <person name="Culley D."/>
            <person name="Magnuson J.K."/>
            <person name="James T.Y."/>
            <person name="O'Malley M.A."/>
            <person name="Stajich J.E."/>
            <person name="Spatafora J.W."/>
            <person name="Visel A."/>
            <person name="Grigoriev I.V."/>
        </authorList>
    </citation>
    <scope>NUCLEOTIDE SEQUENCE [LARGE SCALE GENOMIC DNA]</scope>
    <source>
        <strain evidence="5 6">NRRL 2496</strain>
    </source>
</reference>
<dbReference type="InParanoid" id="A0A1X2HHZ8"/>
<dbReference type="PROSITE" id="PS50081">
    <property type="entry name" value="ZF_DAG_PE_2"/>
    <property type="match status" value="1"/>
</dbReference>
<dbReference type="STRING" id="13706.A0A1X2HHZ8"/>
<feature type="compositionally biased region" description="Low complexity" evidence="3">
    <location>
        <begin position="750"/>
        <end position="767"/>
    </location>
</feature>
<feature type="compositionally biased region" description="Low complexity" evidence="3">
    <location>
        <begin position="301"/>
        <end position="317"/>
    </location>
</feature>
<protein>
    <recommendedName>
        <fullName evidence="4">Phorbol-ester/DAG-type domain-containing protein</fullName>
    </recommendedName>
</protein>
<dbReference type="Gene3D" id="3.30.60.20">
    <property type="match status" value="1"/>
</dbReference>